<protein>
    <submittedName>
        <fullName evidence="1">Uncharacterized protein</fullName>
    </submittedName>
</protein>
<accession>A0ACA9Y323</accession>
<dbReference type="EMBL" id="CALSDN010000002">
    <property type="protein sequence ID" value="CAH6719363.1"/>
    <property type="molecule type" value="Genomic_DNA"/>
</dbReference>
<name>A0ACA9Y323_9ASCO</name>
<evidence type="ECO:0000313" key="1">
    <source>
        <dbReference type="EMBL" id="CAH6719363.1"/>
    </source>
</evidence>
<keyword evidence="2" id="KW-1185">Reference proteome</keyword>
<sequence>MLSRIFGINQIDSKDHDINDDGTIEDEFNKQLRDKIHNNLMRRRFSSESEYFSIDDQTSMLSGRPSSSGNMSTKSMISERNERINKYLEDQNTKFNKLIEKNLNYVSHTNLKDIYKFDNLNDEKIDEFLSKIDNESKYKIYSKLEKEYKTNNFENLTVLSKIEILIILIIKIDFLILKYSLPISKVFYRKFISNQMILVNNNNFNKLLTIMINFINNFENFDFKEDEKFEDINDNNEKKWVKPSIWNIVQNYYSLNSVLNAAEEFVNQIQ</sequence>
<evidence type="ECO:0000313" key="2">
    <source>
        <dbReference type="Proteomes" id="UP001152531"/>
    </source>
</evidence>
<dbReference type="Proteomes" id="UP001152531">
    <property type="component" value="Unassembled WGS sequence"/>
</dbReference>
<organism evidence="1 2">
    <name type="scientific">[Candida] jaroonii</name>
    <dbReference type="NCBI Taxonomy" id="467808"/>
    <lineage>
        <taxon>Eukaryota</taxon>
        <taxon>Fungi</taxon>
        <taxon>Dikarya</taxon>
        <taxon>Ascomycota</taxon>
        <taxon>Saccharomycotina</taxon>
        <taxon>Pichiomycetes</taxon>
        <taxon>Debaryomycetaceae</taxon>
        <taxon>Yamadazyma</taxon>
    </lineage>
</organism>
<comment type="caution">
    <text evidence="1">The sequence shown here is derived from an EMBL/GenBank/DDBJ whole genome shotgun (WGS) entry which is preliminary data.</text>
</comment>
<gene>
    <name evidence="1" type="ORF">CLIB1444_02S06788</name>
</gene>
<reference evidence="1" key="1">
    <citation type="submission" date="2022-06" db="EMBL/GenBank/DDBJ databases">
        <authorList>
            <person name="Legras J.-L."/>
            <person name="Devillers H."/>
            <person name="Grondin C."/>
        </authorList>
    </citation>
    <scope>NUCLEOTIDE SEQUENCE</scope>
    <source>
        <strain evidence="1">CLIB 1444</strain>
    </source>
</reference>
<proteinExistence type="predicted"/>